<organism evidence="3">
    <name type="scientific">marine sediment metagenome</name>
    <dbReference type="NCBI Taxonomy" id="412755"/>
    <lineage>
        <taxon>unclassified sequences</taxon>
        <taxon>metagenomes</taxon>
        <taxon>ecological metagenomes</taxon>
    </lineage>
</organism>
<reference evidence="3" key="1">
    <citation type="journal article" date="2015" name="Nature">
        <title>Complex archaea that bridge the gap between prokaryotes and eukaryotes.</title>
        <authorList>
            <person name="Spang A."/>
            <person name="Saw J.H."/>
            <person name="Jorgensen S.L."/>
            <person name="Zaremba-Niedzwiedzka K."/>
            <person name="Martijn J."/>
            <person name="Lind A.E."/>
            <person name="van Eijk R."/>
            <person name="Schleper C."/>
            <person name="Guy L."/>
            <person name="Ettema T.J."/>
        </authorList>
    </citation>
    <scope>NUCLEOTIDE SEQUENCE</scope>
</reference>
<proteinExistence type="predicted"/>
<evidence type="ECO:0000313" key="3">
    <source>
        <dbReference type="EMBL" id="KKK88844.1"/>
    </source>
</evidence>
<sequence length="129" mass="14284">MLSDDGAFLGFVVMLTGIEALAGFRYPGQKNGDRFRNFVKAYFSAEYKPEASNLWKLRNAAVHAFSPGPFALTHHNSIIHFKRDAENRLILNAEEFCVKYLGSQSKVACSSPRDVGSPAQNDDKKRGAS</sequence>
<gene>
    <name evidence="3" type="ORF">LCGC14_2739080</name>
</gene>
<keyword evidence="2" id="KW-0812">Transmembrane</keyword>
<evidence type="ECO:0000256" key="2">
    <source>
        <dbReference type="SAM" id="Phobius"/>
    </source>
</evidence>
<keyword evidence="2" id="KW-1133">Transmembrane helix</keyword>
<protein>
    <submittedName>
        <fullName evidence="3">Uncharacterized protein</fullName>
    </submittedName>
</protein>
<feature type="region of interest" description="Disordered" evidence="1">
    <location>
        <begin position="104"/>
        <end position="129"/>
    </location>
</feature>
<evidence type="ECO:0000256" key="1">
    <source>
        <dbReference type="SAM" id="MobiDB-lite"/>
    </source>
</evidence>
<name>A0A0F9BDZ6_9ZZZZ</name>
<keyword evidence="2" id="KW-0472">Membrane</keyword>
<feature type="transmembrane region" description="Helical" evidence="2">
    <location>
        <begin position="6"/>
        <end position="26"/>
    </location>
</feature>
<comment type="caution">
    <text evidence="3">The sequence shown here is derived from an EMBL/GenBank/DDBJ whole genome shotgun (WGS) entry which is preliminary data.</text>
</comment>
<dbReference type="EMBL" id="LAZR01049780">
    <property type="protein sequence ID" value="KKK88844.1"/>
    <property type="molecule type" value="Genomic_DNA"/>
</dbReference>
<accession>A0A0F9BDZ6</accession>
<dbReference type="AlphaFoldDB" id="A0A0F9BDZ6"/>